<gene>
    <name evidence="3" type="ORF">GCM10011328_17040</name>
</gene>
<feature type="chain" id="PRO_5046185928" description="Tyrosine-protein phosphatase" evidence="2">
    <location>
        <begin position="29"/>
        <end position="373"/>
    </location>
</feature>
<protein>
    <recommendedName>
        <fullName evidence="5">Tyrosine-protein phosphatase</fullName>
    </recommendedName>
</protein>
<dbReference type="InterPro" id="IPR029021">
    <property type="entry name" value="Prot-tyrosine_phosphatase-like"/>
</dbReference>
<keyword evidence="2" id="KW-0732">Signal</keyword>
<name>A0ABQ1GF85_9GAMM</name>
<dbReference type="SUPFAM" id="SSF52799">
    <property type="entry name" value="(Phosphotyrosine protein) phosphatases II"/>
    <property type="match status" value="1"/>
</dbReference>
<evidence type="ECO:0000313" key="4">
    <source>
        <dbReference type="Proteomes" id="UP000627464"/>
    </source>
</evidence>
<keyword evidence="4" id="KW-1185">Reference proteome</keyword>
<dbReference type="InterPro" id="IPR026893">
    <property type="entry name" value="Tyr/Ser_Pase_IphP-type"/>
</dbReference>
<dbReference type="Proteomes" id="UP000627464">
    <property type="component" value="Unassembled WGS sequence"/>
</dbReference>
<evidence type="ECO:0000256" key="1">
    <source>
        <dbReference type="ARBA" id="ARBA00009580"/>
    </source>
</evidence>
<dbReference type="RefSeq" id="WP_188472533.1">
    <property type="nucleotide sequence ID" value="NZ_BMFZ01000004.1"/>
</dbReference>
<comment type="similarity">
    <text evidence="1">Belongs to the protein-tyrosine phosphatase family.</text>
</comment>
<dbReference type="PANTHER" id="PTHR31126:SF1">
    <property type="entry name" value="TYROSINE SPECIFIC PROTEIN PHOSPHATASES DOMAIN-CONTAINING PROTEIN"/>
    <property type="match status" value="1"/>
</dbReference>
<dbReference type="PANTHER" id="PTHR31126">
    <property type="entry name" value="TYROSINE-PROTEIN PHOSPHATASE"/>
    <property type="match status" value="1"/>
</dbReference>
<sequence length="373" mass="42273">MKKLSGGILVVSLALFSGMAIFSFPAAAVESRNQILSDSVGEVLRNNDQLRLVWRDMPASGKVILHWQDVASGRISPLEEDVVAGELKLEDPNPGRRTLFLIERPNSEKPLTISERKLPAGGMDNLRDSGGYLTKDGRSVKWGFLYRGDTPHKVNSDGYRYLSTMNLGYVFDLRNDAEIAKKPDPAFGNVNWIHTQIPDLPPQFKDVSWETNEAIYHFVKTPRAEQFYPETNRFMVWQPETLRSLKTIFDKALTDDRAMIWHCAGGKDRTGVVSAVFLSALGVPDDTIIRDYILTNDYRKAFDQRELAEMSKAFNGDKQAIKGFLAIQQARPEFIRAALDEIRLRYGSVDNYLTRAVGLTQEEIFSLRDRYTE</sequence>
<comment type="caution">
    <text evidence="3">The sequence shown here is derived from an EMBL/GenBank/DDBJ whole genome shotgun (WGS) entry which is preliminary data.</text>
</comment>
<evidence type="ECO:0008006" key="5">
    <source>
        <dbReference type="Google" id="ProtNLM"/>
    </source>
</evidence>
<evidence type="ECO:0000256" key="2">
    <source>
        <dbReference type="SAM" id="SignalP"/>
    </source>
</evidence>
<reference evidence="4" key="1">
    <citation type="journal article" date="2019" name="Int. J. Syst. Evol. Microbiol.">
        <title>The Global Catalogue of Microorganisms (GCM) 10K type strain sequencing project: providing services to taxonomists for standard genome sequencing and annotation.</title>
        <authorList>
            <consortium name="The Broad Institute Genomics Platform"/>
            <consortium name="The Broad Institute Genome Sequencing Center for Infectious Disease"/>
            <person name="Wu L."/>
            <person name="Ma J."/>
        </authorList>
    </citation>
    <scope>NUCLEOTIDE SEQUENCE [LARGE SCALE GENOMIC DNA]</scope>
    <source>
        <strain evidence="4">CGMCC 1.12806</strain>
    </source>
</reference>
<feature type="signal peptide" evidence="2">
    <location>
        <begin position="1"/>
        <end position="28"/>
    </location>
</feature>
<accession>A0ABQ1GF85</accession>
<proteinExistence type="inferred from homology"/>
<dbReference type="Gene3D" id="3.90.190.10">
    <property type="entry name" value="Protein tyrosine phosphatase superfamily"/>
    <property type="match status" value="1"/>
</dbReference>
<dbReference type="Pfam" id="PF13350">
    <property type="entry name" value="Y_phosphatase3"/>
    <property type="match status" value="1"/>
</dbReference>
<dbReference type="EMBL" id="BMFZ01000004">
    <property type="protein sequence ID" value="GGA42674.1"/>
    <property type="molecule type" value="Genomic_DNA"/>
</dbReference>
<organism evidence="3 4">
    <name type="scientific">Hafnia psychrotolerans</name>
    <dbReference type="NCBI Taxonomy" id="1477018"/>
    <lineage>
        <taxon>Bacteria</taxon>
        <taxon>Pseudomonadati</taxon>
        <taxon>Pseudomonadota</taxon>
        <taxon>Gammaproteobacteria</taxon>
        <taxon>Enterobacterales</taxon>
        <taxon>Hafniaceae</taxon>
        <taxon>Hafnia</taxon>
    </lineage>
</organism>
<evidence type="ECO:0000313" key="3">
    <source>
        <dbReference type="EMBL" id="GGA42674.1"/>
    </source>
</evidence>